<dbReference type="EMBL" id="WHUW01000037">
    <property type="protein sequence ID" value="KAF8432967.1"/>
    <property type="molecule type" value="Genomic_DNA"/>
</dbReference>
<feature type="domain" description="DUF6570" evidence="2">
    <location>
        <begin position="3"/>
        <end position="53"/>
    </location>
</feature>
<sequence length="57" mass="6278">SQRFNRGNVAILPQDPGPLRDVLPPDGDDVRDIVCVLFYGSGRKPTVDTLKRFGPVL</sequence>
<evidence type="ECO:0000313" key="3">
    <source>
        <dbReference type="EMBL" id="KAF8432967.1"/>
    </source>
</evidence>
<feature type="non-terminal residue" evidence="3">
    <location>
        <position position="57"/>
    </location>
</feature>
<dbReference type="InterPro" id="IPR046700">
    <property type="entry name" value="DUF6570"/>
</dbReference>
<name>A0AAD4BJQ3_BOLED</name>
<gene>
    <name evidence="3" type="ORF">L210DRAFT_3338521</name>
</gene>
<organism evidence="3 4">
    <name type="scientific">Boletus edulis BED1</name>
    <dbReference type="NCBI Taxonomy" id="1328754"/>
    <lineage>
        <taxon>Eukaryota</taxon>
        <taxon>Fungi</taxon>
        <taxon>Dikarya</taxon>
        <taxon>Basidiomycota</taxon>
        <taxon>Agaricomycotina</taxon>
        <taxon>Agaricomycetes</taxon>
        <taxon>Agaricomycetidae</taxon>
        <taxon>Boletales</taxon>
        <taxon>Boletineae</taxon>
        <taxon>Boletaceae</taxon>
        <taxon>Boletoideae</taxon>
        <taxon>Boletus</taxon>
    </lineage>
</organism>
<evidence type="ECO:0000313" key="4">
    <source>
        <dbReference type="Proteomes" id="UP001194468"/>
    </source>
</evidence>
<evidence type="ECO:0000256" key="1">
    <source>
        <dbReference type="SAM" id="MobiDB-lite"/>
    </source>
</evidence>
<feature type="non-terminal residue" evidence="3">
    <location>
        <position position="1"/>
    </location>
</feature>
<comment type="caution">
    <text evidence="3">The sequence shown here is derived from an EMBL/GenBank/DDBJ whole genome shotgun (WGS) entry which is preliminary data.</text>
</comment>
<keyword evidence="4" id="KW-1185">Reference proteome</keyword>
<protein>
    <recommendedName>
        <fullName evidence="2">DUF6570 domain-containing protein</fullName>
    </recommendedName>
</protein>
<dbReference type="Pfam" id="PF20209">
    <property type="entry name" value="DUF6570"/>
    <property type="match status" value="1"/>
</dbReference>
<feature type="region of interest" description="Disordered" evidence="1">
    <location>
        <begin position="1"/>
        <end position="20"/>
    </location>
</feature>
<reference evidence="3" key="1">
    <citation type="submission" date="2019-10" db="EMBL/GenBank/DDBJ databases">
        <authorList>
            <consortium name="DOE Joint Genome Institute"/>
            <person name="Kuo A."/>
            <person name="Miyauchi S."/>
            <person name="Kiss E."/>
            <person name="Drula E."/>
            <person name="Kohler A."/>
            <person name="Sanchez-Garcia M."/>
            <person name="Andreopoulos B."/>
            <person name="Barry K.W."/>
            <person name="Bonito G."/>
            <person name="Buee M."/>
            <person name="Carver A."/>
            <person name="Chen C."/>
            <person name="Cichocki N."/>
            <person name="Clum A."/>
            <person name="Culley D."/>
            <person name="Crous P.W."/>
            <person name="Fauchery L."/>
            <person name="Girlanda M."/>
            <person name="Hayes R."/>
            <person name="Keri Z."/>
            <person name="LaButti K."/>
            <person name="Lipzen A."/>
            <person name="Lombard V."/>
            <person name="Magnuson J."/>
            <person name="Maillard F."/>
            <person name="Morin E."/>
            <person name="Murat C."/>
            <person name="Nolan M."/>
            <person name="Ohm R."/>
            <person name="Pangilinan J."/>
            <person name="Pereira M."/>
            <person name="Perotto S."/>
            <person name="Peter M."/>
            <person name="Riley R."/>
            <person name="Sitrit Y."/>
            <person name="Stielow B."/>
            <person name="Szollosi G."/>
            <person name="Zifcakova L."/>
            <person name="Stursova M."/>
            <person name="Spatafora J.W."/>
            <person name="Tedersoo L."/>
            <person name="Vaario L.-M."/>
            <person name="Yamada A."/>
            <person name="Yan M."/>
            <person name="Wang P."/>
            <person name="Xu J."/>
            <person name="Bruns T."/>
            <person name="Baldrian P."/>
            <person name="Vilgalys R."/>
            <person name="Henrissat B."/>
            <person name="Grigoriev I.V."/>
            <person name="Hibbett D."/>
            <person name="Nagy L.G."/>
            <person name="Martin F.M."/>
        </authorList>
    </citation>
    <scope>NUCLEOTIDE SEQUENCE</scope>
    <source>
        <strain evidence="3">BED1</strain>
    </source>
</reference>
<reference evidence="3" key="2">
    <citation type="journal article" date="2020" name="Nat. Commun.">
        <title>Large-scale genome sequencing of mycorrhizal fungi provides insights into the early evolution of symbiotic traits.</title>
        <authorList>
            <person name="Miyauchi S."/>
            <person name="Kiss E."/>
            <person name="Kuo A."/>
            <person name="Drula E."/>
            <person name="Kohler A."/>
            <person name="Sanchez-Garcia M."/>
            <person name="Morin E."/>
            <person name="Andreopoulos B."/>
            <person name="Barry K.W."/>
            <person name="Bonito G."/>
            <person name="Buee M."/>
            <person name="Carver A."/>
            <person name="Chen C."/>
            <person name="Cichocki N."/>
            <person name="Clum A."/>
            <person name="Culley D."/>
            <person name="Crous P.W."/>
            <person name="Fauchery L."/>
            <person name="Girlanda M."/>
            <person name="Hayes R.D."/>
            <person name="Keri Z."/>
            <person name="LaButti K."/>
            <person name="Lipzen A."/>
            <person name="Lombard V."/>
            <person name="Magnuson J."/>
            <person name="Maillard F."/>
            <person name="Murat C."/>
            <person name="Nolan M."/>
            <person name="Ohm R.A."/>
            <person name="Pangilinan J."/>
            <person name="Pereira M.F."/>
            <person name="Perotto S."/>
            <person name="Peter M."/>
            <person name="Pfister S."/>
            <person name="Riley R."/>
            <person name="Sitrit Y."/>
            <person name="Stielow J.B."/>
            <person name="Szollosi G."/>
            <person name="Zifcakova L."/>
            <person name="Stursova M."/>
            <person name="Spatafora J.W."/>
            <person name="Tedersoo L."/>
            <person name="Vaario L.M."/>
            <person name="Yamada A."/>
            <person name="Yan M."/>
            <person name="Wang P."/>
            <person name="Xu J."/>
            <person name="Bruns T."/>
            <person name="Baldrian P."/>
            <person name="Vilgalys R."/>
            <person name="Dunand C."/>
            <person name="Henrissat B."/>
            <person name="Grigoriev I.V."/>
            <person name="Hibbett D."/>
            <person name="Nagy L.G."/>
            <person name="Martin F.M."/>
        </authorList>
    </citation>
    <scope>NUCLEOTIDE SEQUENCE</scope>
    <source>
        <strain evidence="3">BED1</strain>
    </source>
</reference>
<dbReference type="AlphaFoldDB" id="A0AAD4BJQ3"/>
<accession>A0AAD4BJQ3</accession>
<evidence type="ECO:0000259" key="2">
    <source>
        <dbReference type="Pfam" id="PF20209"/>
    </source>
</evidence>
<dbReference type="Proteomes" id="UP001194468">
    <property type="component" value="Unassembled WGS sequence"/>
</dbReference>
<proteinExistence type="predicted"/>